<evidence type="ECO:0000313" key="2">
    <source>
        <dbReference type="EMBL" id="REF98560.1"/>
    </source>
</evidence>
<dbReference type="PROSITE" id="PS50271">
    <property type="entry name" value="ZF_UBP"/>
    <property type="match status" value="1"/>
</dbReference>
<dbReference type="RefSeq" id="WP_409363000.1">
    <property type="nucleotide sequence ID" value="NZ_BONB01000105.1"/>
</dbReference>
<gene>
    <name evidence="2" type="ORF">DFJ67_4578</name>
</gene>
<dbReference type="EMBL" id="QUMQ01000001">
    <property type="protein sequence ID" value="REF98560.1"/>
    <property type="molecule type" value="Genomic_DNA"/>
</dbReference>
<dbReference type="GO" id="GO:0016787">
    <property type="term" value="F:hydrolase activity"/>
    <property type="evidence" value="ECO:0007669"/>
    <property type="project" value="UniProtKB-KW"/>
</dbReference>
<dbReference type="GO" id="GO:0008270">
    <property type="term" value="F:zinc ion binding"/>
    <property type="evidence" value="ECO:0007669"/>
    <property type="project" value="InterPro"/>
</dbReference>
<reference evidence="2 3" key="1">
    <citation type="submission" date="2018-08" db="EMBL/GenBank/DDBJ databases">
        <title>Sequencing the genomes of 1000 actinobacteria strains.</title>
        <authorList>
            <person name="Klenk H.-P."/>
        </authorList>
    </citation>
    <scope>NUCLEOTIDE SEQUENCE [LARGE SCALE GENOMIC DNA]</scope>
    <source>
        <strain evidence="2 3">DSM 44099</strain>
    </source>
</reference>
<proteinExistence type="predicted"/>
<dbReference type="Gene3D" id="3.30.40.10">
    <property type="entry name" value="Zinc/RING finger domain, C3HC4 (zinc finger)"/>
    <property type="match status" value="1"/>
</dbReference>
<dbReference type="InterPro" id="IPR013083">
    <property type="entry name" value="Znf_RING/FYVE/PHD"/>
</dbReference>
<dbReference type="Proteomes" id="UP000256913">
    <property type="component" value="Unassembled WGS sequence"/>
</dbReference>
<evidence type="ECO:0000313" key="3">
    <source>
        <dbReference type="Proteomes" id="UP000256913"/>
    </source>
</evidence>
<dbReference type="SUPFAM" id="SSF57850">
    <property type="entry name" value="RING/U-box"/>
    <property type="match status" value="1"/>
</dbReference>
<dbReference type="Pfam" id="PF02148">
    <property type="entry name" value="zf-UBP"/>
    <property type="match status" value="1"/>
</dbReference>
<evidence type="ECO:0000259" key="1">
    <source>
        <dbReference type="PROSITE" id="PS50271"/>
    </source>
</evidence>
<dbReference type="AlphaFoldDB" id="A0A3D9ZXM1"/>
<name>A0A3D9ZXM1_9ACTN</name>
<protein>
    <submittedName>
        <fullName evidence="2">Ubiquitin-hydrolase Zn-finger-containing protein</fullName>
    </submittedName>
</protein>
<accession>A0A3D9ZXM1</accession>
<feature type="domain" description="UBP-type" evidence="1">
    <location>
        <begin position="5"/>
        <end position="89"/>
    </location>
</feature>
<dbReference type="InterPro" id="IPR001607">
    <property type="entry name" value="Znf_UBP"/>
</dbReference>
<organism evidence="2 3">
    <name type="scientific">Asanoa ferruginea</name>
    <dbReference type="NCBI Taxonomy" id="53367"/>
    <lineage>
        <taxon>Bacteria</taxon>
        <taxon>Bacillati</taxon>
        <taxon>Actinomycetota</taxon>
        <taxon>Actinomycetes</taxon>
        <taxon>Micromonosporales</taxon>
        <taxon>Micromonosporaceae</taxon>
        <taxon>Asanoa</taxon>
    </lineage>
</organism>
<keyword evidence="3" id="KW-1185">Reference proteome</keyword>
<sequence>MGEPMTCEHITASVTPEPQTREGCQDCLGAGAHDWVHLRLCETCGHVGCCDSSPSRHASAHFHETTHPVIKSFQPGENWKWCFVDESLG</sequence>
<keyword evidence="2" id="KW-0378">Hydrolase</keyword>
<comment type="caution">
    <text evidence="2">The sequence shown here is derived from an EMBL/GenBank/DDBJ whole genome shotgun (WGS) entry which is preliminary data.</text>
</comment>